<organism evidence="2 3">
    <name type="scientific">Deinococcus oregonensis</name>
    <dbReference type="NCBI Taxonomy" id="1805970"/>
    <lineage>
        <taxon>Bacteria</taxon>
        <taxon>Thermotogati</taxon>
        <taxon>Deinococcota</taxon>
        <taxon>Deinococci</taxon>
        <taxon>Deinococcales</taxon>
        <taxon>Deinococcaceae</taxon>
        <taxon>Deinococcus</taxon>
    </lineage>
</organism>
<keyword evidence="1" id="KW-1133">Transmembrane helix</keyword>
<dbReference type="InterPro" id="IPR011701">
    <property type="entry name" value="MFS"/>
</dbReference>
<gene>
    <name evidence="2" type="ORF">ACFFLM_14095</name>
</gene>
<keyword evidence="1" id="KW-0812">Transmembrane</keyword>
<dbReference type="PANTHER" id="PTHR23534">
    <property type="entry name" value="MFS PERMEASE"/>
    <property type="match status" value="1"/>
</dbReference>
<dbReference type="RefSeq" id="WP_380011235.1">
    <property type="nucleotide sequence ID" value="NZ_JBHLYR010000044.1"/>
</dbReference>
<evidence type="ECO:0000313" key="3">
    <source>
        <dbReference type="Proteomes" id="UP001589733"/>
    </source>
</evidence>
<keyword evidence="3" id="KW-1185">Reference proteome</keyword>
<dbReference type="Proteomes" id="UP001589733">
    <property type="component" value="Unassembled WGS sequence"/>
</dbReference>
<comment type="caution">
    <text evidence="2">The sequence shown here is derived from an EMBL/GenBank/DDBJ whole genome shotgun (WGS) entry which is preliminary data.</text>
</comment>
<feature type="transmembrane region" description="Helical" evidence="1">
    <location>
        <begin position="79"/>
        <end position="97"/>
    </location>
</feature>
<dbReference type="PANTHER" id="PTHR23534:SF1">
    <property type="entry name" value="MAJOR FACILITATOR SUPERFAMILY PROTEIN"/>
    <property type="match status" value="1"/>
</dbReference>
<feature type="transmembrane region" description="Helical" evidence="1">
    <location>
        <begin position="367"/>
        <end position="386"/>
    </location>
</feature>
<proteinExistence type="predicted"/>
<feature type="transmembrane region" description="Helical" evidence="1">
    <location>
        <begin position="343"/>
        <end position="361"/>
    </location>
</feature>
<keyword evidence="1" id="KW-0472">Membrane</keyword>
<feature type="transmembrane region" description="Helical" evidence="1">
    <location>
        <begin position="311"/>
        <end position="331"/>
    </location>
</feature>
<dbReference type="Pfam" id="PF07690">
    <property type="entry name" value="MFS_1"/>
    <property type="match status" value="1"/>
</dbReference>
<feature type="transmembrane region" description="Helical" evidence="1">
    <location>
        <begin position="220"/>
        <end position="241"/>
    </location>
</feature>
<feature type="transmembrane region" description="Helical" evidence="1">
    <location>
        <begin position="285"/>
        <end position="305"/>
    </location>
</feature>
<protein>
    <submittedName>
        <fullName evidence="2">MFS transporter</fullName>
    </submittedName>
</protein>
<name>A0ABV6B2L2_9DEIO</name>
<feature type="transmembrane region" description="Helical" evidence="1">
    <location>
        <begin position="50"/>
        <end position="72"/>
    </location>
</feature>
<dbReference type="SUPFAM" id="SSF103473">
    <property type="entry name" value="MFS general substrate transporter"/>
    <property type="match status" value="1"/>
</dbReference>
<feature type="transmembrane region" description="Helical" evidence="1">
    <location>
        <begin position="253"/>
        <end position="273"/>
    </location>
</feature>
<dbReference type="EMBL" id="JBHLYR010000044">
    <property type="protein sequence ID" value="MFB9993101.1"/>
    <property type="molecule type" value="Genomic_DNA"/>
</dbReference>
<evidence type="ECO:0000256" key="1">
    <source>
        <dbReference type="SAM" id="Phobius"/>
    </source>
</evidence>
<feature type="transmembrane region" description="Helical" evidence="1">
    <location>
        <begin position="20"/>
        <end position="44"/>
    </location>
</feature>
<dbReference type="InterPro" id="IPR036259">
    <property type="entry name" value="MFS_trans_sf"/>
</dbReference>
<sequence length="388" mass="38619">MSATTTPATRSDYLRLAPLYTAQALATGATTVSTVLASLVMSGLGSENLAGLPSTLISAAAALSAGAFGALMLRSGRRLGLGLAFALGAAGAVVGFAGARAGVMPVFLLGAVMMGGAQGGYQQARYAAAESVPEARRGTALGALMLMSVLGSFLMTGASGVVEGIGAGLGVSAEVGGWLMGGLLLAGAAVLMAFWKPLVAPVSAAASVRLPLRAALATPGVRSTALAVATAQGVMVTLMSLTPLRAHHQGMDHTGIAVLISGHILGMFGFGWLTGPLIDRFGLRLGYIGGSVLLMAAALTAPLAGSGWLGASMFLLGLGWNLAFVSGSKALTRFPAVQGVTDGLGYVAAGTGTLLGGLVIARAGFPPLAYACAVLALLPLISAWRVRR</sequence>
<reference evidence="2 3" key="1">
    <citation type="submission" date="2024-09" db="EMBL/GenBank/DDBJ databases">
        <authorList>
            <person name="Sun Q."/>
            <person name="Mori K."/>
        </authorList>
    </citation>
    <scope>NUCLEOTIDE SEQUENCE [LARGE SCALE GENOMIC DNA]</scope>
    <source>
        <strain evidence="2 3">JCM 13503</strain>
    </source>
</reference>
<dbReference type="Gene3D" id="1.20.1250.20">
    <property type="entry name" value="MFS general substrate transporter like domains"/>
    <property type="match status" value="1"/>
</dbReference>
<feature type="transmembrane region" description="Helical" evidence="1">
    <location>
        <begin position="141"/>
        <end position="158"/>
    </location>
</feature>
<evidence type="ECO:0000313" key="2">
    <source>
        <dbReference type="EMBL" id="MFB9993101.1"/>
    </source>
</evidence>
<accession>A0ABV6B2L2</accession>
<feature type="transmembrane region" description="Helical" evidence="1">
    <location>
        <begin position="178"/>
        <end position="199"/>
    </location>
</feature>
<feature type="transmembrane region" description="Helical" evidence="1">
    <location>
        <begin position="103"/>
        <end position="121"/>
    </location>
</feature>